<dbReference type="SUPFAM" id="SSF48726">
    <property type="entry name" value="Immunoglobulin"/>
    <property type="match status" value="2"/>
</dbReference>
<dbReference type="InterPro" id="IPR003599">
    <property type="entry name" value="Ig_sub"/>
</dbReference>
<dbReference type="SUPFAM" id="SSF49265">
    <property type="entry name" value="Fibronectin type III"/>
    <property type="match status" value="3"/>
</dbReference>
<dbReference type="SMART" id="SM00408">
    <property type="entry name" value="IGc2"/>
    <property type="match status" value="2"/>
</dbReference>
<keyword evidence="1" id="KW-0677">Repeat</keyword>
<name>A0A3P6UC37_DIBLA</name>
<dbReference type="SMART" id="SM00409">
    <property type="entry name" value="IG"/>
    <property type="match status" value="2"/>
</dbReference>
<gene>
    <name evidence="6" type="ORF">DILT_LOCUS4347</name>
</gene>
<reference evidence="6 7" key="1">
    <citation type="submission" date="2018-11" db="EMBL/GenBank/DDBJ databases">
        <authorList>
            <consortium name="Pathogen Informatics"/>
        </authorList>
    </citation>
    <scope>NUCLEOTIDE SEQUENCE [LARGE SCALE GENOMIC DNA]</scope>
</reference>
<dbReference type="SMART" id="SM00060">
    <property type="entry name" value="FN3"/>
    <property type="match status" value="2"/>
</dbReference>
<dbReference type="OrthoDB" id="6282798at2759"/>
<evidence type="ECO:0000259" key="4">
    <source>
        <dbReference type="PROSITE" id="PS50835"/>
    </source>
</evidence>
<organism evidence="6 7">
    <name type="scientific">Dibothriocephalus latus</name>
    <name type="common">Fish tapeworm</name>
    <name type="synonym">Diphyllobothrium latum</name>
    <dbReference type="NCBI Taxonomy" id="60516"/>
    <lineage>
        <taxon>Eukaryota</taxon>
        <taxon>Metazoa</taxon>
        <taxon>Spiralia</taxon>
        <taxon>Lophotrochozoa</taxon>
        <taxon>Platyhelminthes</taxon>
        <taxon>Cestoda</taxon>
        <taxon>Eucestoda</taxon>
        <taxon>Diphyllobothriidea</taxon>
        <taxon>Diphyllobothriidae</taxon>
        <taxon>Dibothriocephalus</taxon>
    </lineage>
</organism>
<sequence>MFLKNLTVDDIAVIQCNASNSFGYVFVNAYVNVLREPPFIYKPPQGQLHLVDGVSALITCRNYLNAWRGSKRTPLKSILIPLRIQSVSATDSGDYECTATNPFGVTKASGHLTVRRRTRVTLAPIETWVYEGQLVKFVCTAETDPMEVDNLTVTWYKDGNLIDSLATPRIEQIGFDYSLLIAGAQALDTGQYRCNASNGLDYAFATASLLVQGRPNQPRGITIDCINFADKRQALVNWAPGSDNYAPIIEYIVEFSTQFERQTWYRAELFNATGLLHAADAKVILRPNIDYRFRVRTRNRVGLSEPSVATTGTCMIPPTAPASNPRELFVYGTQANNLVIQWSTMPYVEHYGNNLVYLLTVRCLNCNNIRPTDVNTTVIGDWRTDRITYTVFQSGTAANKIRQPIESYKLFEATIQSRNDKGTSTAIPTVAQGYSGENMPSVIPSAPTVLQATSTGAVLQWTVITQQQETSVNGFFRGYRVEWCPSQFTGPECEKEKRFQDVLFQMLPIPISYLRRPRSAEEKDAKEDTSTQDHAHYYSSPGNCESFQDACPVSPFRSPSCLGEAIQFQLARSRRQLVTMTTLPDAKSSITPIILQNFTWGQAINYTLTGVPGATEIRLWLRILNSLNAGPMSGVVTMTTLEGIPGPVSELQTVMIGINKVNITWTAPREPNGVVVGYEFEARESELTLLPYLTFSRDSFDISRGSILM</sequence>
<accession>A0A3P6UC37</accession>
<feature type="domain" description="Fibronectin type-III" evidence="5">
    <location>
        <begin position="217"/>
        <end position="319"/>
    </location>
</feature>
<evidence type="ECO:0000313" key="7">
    <source>
        <dbReference type="Proteomes" id="UP000281553"/>
    </source>
</evidence>
<dbReference type="InterPro" id="IPR013783">
    <property type="entry name" value="Ig-like_fold"/>
</dbReference>
<dbReference type="Gene3D" id="2.60.40.10">
    <property type="entry name" value="Immunoglobulins"/>
    <property type="match status" value="6"/>
</dbReference>
<evidence type="ECO:0000313" key="6">
    <source>
        <dbReference type="EMBL" id="VDK89220.1"/>
    </source>
</evidence>
<dbReference type="InterPro" id="IPR003598">
    <property type="entry name" value="Ig_sub2"/>
</dbReference>
<evidence type="ECO:0000256" key="1">
    <source>
        <dbReference type="ARBA" id="ARBA00022737"/>
    </source>
</evidence>
<dbReference type="InterPro" id="IPR036116">
    <property type="entry name" value="FN3_sf"/>
</dbReference>
<dbReference type="InterPro" id="IPR013098">
    <property type="entry name" value="Ig_I-set"/>
</dbReference>
<evidence type="ECO:0000259" key="5">
    <source>
        <dbReference type="PROSITE" id="PS50853"/>
    </source>
</evidence>
<feature type="domain" description="Ig-like" evidence="4">
    <location>
        <begin position="118"/>
        <end position="212"/>
    </location>
</feature>
<evidence type="ECO:0000256" key="3">
    <source>
        <dbReference type="SAM" id="MobiDB-lite"/>
    </source>
</evidence>
<dbReference type="InterPro" id="IPR036179">
    <property type="entry name" value="Ig-like_dom_sf"/>
</dbReference>
<dbReference type="Proteomes" id="UP000281553">
    <property type="component" value="Unassembled WGS sequence"/>
</dbReference>
<dbReference type="GO" id="GO:0016020">
    <property type="term" value="C:membrane"/>
    <property type="evidence" value="ECO:0007669"/>
    <property type="project" value="UniProtKB-SubCell"/>
</dbReference>
<keyword evidence="2" id="KW-1015">Disulfide bond</keyword>
<dbReference type="PROSITE" id="PS50853">
    <property type="entry name" value="FN3"/>
    <property type="match status" value="1"/>
</dbReference>
<dbReference type="PANTHER" id="PTHR44170">
    <property type="entry name" value="PROTEIN SIDEKICK"/>
    <property type="match status" value="1"/>
</dbReference>
<dbReference type="InterPro" id="IPR003961">
    <property type="entry name" value="FN3_dom"/>
</dbReference>
<dbReference type="InterPro" id="IPR007110">
    <property type="entry name" value="Ig-like_dom"/>
</dbReference>
<dbReference type="Pfam" id="PF07679">
    <property type="entry name" value="I-set"/>
    <property type="match status" value="2"/>
</dbReference>
<feature type="compositionally biased region" description="Basic and acidic residues" evidence="3">
    <location>
        <begin position="518"/>
        <end position="536"/>
    </location>
</feature>
<feature type="region of interest" description="Disordered" evidence="3">
    <location>
        <begin position="517"/>
        <end position="537"/>
    </location>
</feature>
<dbReference type="PANTHER" id="PTHR44170:SF6">
    <property type="entry name" value="CONTACTIN"/>
    <property type="match status" value="1"/>
</dbReference>
<protein>
    <submittedName>
        <fullName evidence="6">Uncharacterized protein</fullName>
    </submittedName>
</protein>
<proteinExistence type="predicted"/>
<dbReference type="EMBL" id="UYRU01045314">
    <property type="protein sequence ID" value="VDK89220.1"/>
    <property type="molecule type" value="Genomic_DNA"/>
</dbReference>
<dbReference type="CDD" id="cd00063">
    <property type="entry name" value="FN3"/>
    <property type="match status" value="2"/>
</dbReference>
<evidence type="ECO:0000256" key="2">
    <source>
        <dbReference type="ARBA" id="ARBA00023157"/>
    </source>
</evidence>
<keyword evidence="7" id="KW-1185">Reference proteome</keyword>
<dbReference type="AlphaFoldDB" id="A0A3P6UC37"/>
<dbReference type="PROSITE" id="PS50835">
    <property type="entry name" value="IG_LIKE"/>
    <property type="match status" value="1"/>
</dbReference>
<dbReference type="GO" id="GO:0098609">
    <property type="term" value="P:cell-cell adhesion"/>
    <property type="evidence" value="ECO:0007669"/>
    <property type="project" value="TreeGrafter"/>
</dbReference>